<dbReference type="InterPro" id="IPR036397">
    <property type="entry name" value="RNaseH_sf"/>
</dbReference>
<organism evidence="1 2">
    <name type="scientific">Periplaneta americana</name>
    <name type="common">American cockroach</name>
    <name type="synonym">Blatta americana</name>
    <dbReference type="NCBI Taxonomy" id="6978"/>
    <lineage>
        <taxon>Eukaryota</taxon>
        <taxon>Metazoa</taxon>
        <taxon>Ecdysozoa</taxon>
        <taxon>Arthropoda</taxon>
        <taxon>Hexapoda</taxon>
        <taxon>Insecta</taxon>
        <taxon>Pterygota</taxon>
        <taxon>Neoptera</taxon>
        <taxon>Polyneoptera</taxon>
        <taxon>Dictyoptera</taxon>
        <taxon>Blattodea</taxon>
        <taxon>Blattoidea</taxon>
        <taxon>Blattidae</taxon>
        <taxon>Blattinae</taxon>
        <taxon>Periplaneta</taxon>
    </lineage>
</organism>
<dbReference type="Gene3D" id="3.30.420.10">
    <property type="entry name" value="Ribonuclease H-like superfamily/Ribonuclease H"/>
    <property type="match status" value="1"/>
</dbReference>
<comment type="caution">
    <text evidence="1">The sequence shown here is derived from an EMBL/GenBank/DDBJ whole genome shotgun (WGS) entry which is preliminary data.</text>
</comment>
<evidence type="ECO:0000313" key="1">
    <source>
        <dbReference type="EMBL" id="KAJ4441557.1"/>
    </source>
</evidence>
<dbReference type="Proteomes" id="UP001148838">
    <property type="component" value="Unassembled WGS sequence"/>
</dbReference>
<keyword evidence="2" id="KW-1185">Reference proteome</keyword>
<accession>A0ABQ8T6M4</accession>
<sequence>MAGLCEGGNEPLGSLKDSKAARQRWTQAHCKWGLAEWHFVLFMDETRIALHPDSYRTRVWRRKGSHAKLQHVQEMHAFRRGQEGSLDQDGRGRRQGEASHHISENFLIDHREKRVFVHGRISDRLDEEIFNVQELFLLIRSDKGREFYLLHSLPRAFLQDWMWNGPMIDSMDMKGMPIEKDGIDECELTSLIELAYMG</sequence>
<gene>
    <name evidence="1" type="ORF">ANN_11413</name>
</gene>
<proteinExistence type="predicted"/>
<name>A0ABQ8T6M4_PERAM</name>
<dbReference type="EMBL" id="JAJSOF020000015">
    <property type="protein sequence ID" value="KAJ4441557.1"/>
    <property type="molecule type" value="Genomic_DNA"/>
</dbReference>
<protein>
    <submittedName>
        <fullName evidence="1">Uncharacterized protein</fullName>
    </submittedName>
</protein>
<reference evidence="1 2" key="1">
    <citation type="journal article" date="2022" name="Allergy">
        <title>Genome assembly and annotation of Periplaneta americana reveal a comprehensive cockroach allergen profile.</title>
        <authorList>
            <person name="Wang L."/>
            <person name="Xiong Q."/>
            <person name="Saelim N."/>
            <person name="Wang L."/>
            <person name="Nong W."/>
            <person name="Wan A.T."/>
            <person name="Shi M."/>
            <person name="Liu X."/>
            <person name="Cao Q."/>
            <person name="Hui J.H.L."/>
            <person name="Sookrung N."/>
            <person name="Leung T.F."/>
            <person name="Tungtrongchitr A."/>
            <person name="Tsui S.K.W."/>
        </authorList>
    </citation>
    <scope>NUCLEOTIDE SEQUENCE [LARGE SCALE GENOMIC DNA]</scope>
    <source>
        <strain evidence="1">PWHHKU_190912</strain>
    </source>
</reference>
<evidence type="ECO:0000313" key="2">
    <source>
        <dbReference type="Proteomes" id="UP001148838"/>
    </source>
</evidence>